<keyword evidence="4 6" id="KW-1133">Transmembrane helix</keyword>
<evidence type="ECO:0008006" key="11">
    <source>
        <dbReference type="Google" id="ProtNLM"/>
    </source>
</evidence>
<accession>A0A497EZ47</accession>
<reference evidence="9 10" key="1">
    <citation type="submission" date="2018-06" db="EMBL/GenBank/DDBJ databases">
        <title>Extensive metabolic versatility and redundancy in microbially diverse, dynamic hydrothermal sediments.</title>
        <authorList>
            <person name="Dombrowski N."/>
            <person name="Teske A."/>
            <person name="Baker B.J."/>
        </authorList>
    </citation>
    <scope>NUCLEOTIDE SEQUENCE [LARGE SCALE GENOMIC DNA]</scope>
    <source>
        <strain evidence="8">B20_G2</strain>
        <strain evidence="7">B29_G17</strain>
    </source>
</reference>
<dbReference type="AlphaFoldDB" id="A0A497EZ47"/>
<organism evidence="7 9">
    <name type="scientific">Thermoproteota archaeon</name>
    <dbReference type="NCBI Taxonomy" id="2056631"/>
    <lineage>
        <taxon>Archaea</taxon>
        <taxon>Thermoproteota</taxon>
    </lineage>
</organism>
<evidence type="ECO:0000256" key="3">
    <source>
        <dbReference type="ARBA" id="ARBA00022692"/>
    </source>
</evidence>
<evidence type="ECO:0000256" key="5">
    <source>
        <dbReference type="ARBA" id="ARBA00023136"/>
    </source>
</evidence>
<dbReference type="Proteomes" id="UP000269499">
    <property type="component" value="Unassembled WGS sequence"/>
</dbReference>
<comment type="similarity">
    <text evidence="2">Belongs to the TMEM19 family.</text>
</comment>
<dbReference type="InterPro" id="IPR002794">
    <property type="entry name" value="DUF92_TMEM19"/>
</dbReference>
<evidence type="ECO:0000313" key="7">
    <source>
        <dbReference type="EMBL" id="RLE52322.1"/>
    </source>
</evidence>
<feature type="transmembrane region" description="Helical" evidence="6">
    <location>
        <begin position="159"/>
        <end position="180"/>
    </location>
</feature>
<feature type="transmembrane region" description="Helical" evidence="6">
    <location>
        <begin position="87"/>
        <end position="108"/>
    </location>
</feature>
<evidence type="ECO:0000256" key="2">
    <source>
        <dbReference type="ARBA" id="ARBA00009012"/>
    </source>
</evidence>
<evidence type="ECO:0000256" key="1">
    <source>
        <dbReference type="ARBA" id="ARBA00004141"/>
    </source>
</evidence>
<feature type="transmembrane region" description="Helical" evidence="6">
    <location>
        <begin position="192"/>
        <end position="214"/>
    </location>
</feature>
<keyword evidence="3 6" id="KW-0812">Transmembrane</keyword>
<comment type="caution">
    <text evidence="7">The sequence shown here is derived from an EMBL/GenBank/DDBJ whole genome shotgun (WGS) entry which is preliminary data.</text>
</comment>
<proteinExistence type="inferred from homology"/>
<name>A0A497EZ47_9CREN</name>
<dbReference type="GO" id="GO:0016020">
    <property type="term" value="C:membrane"/>
    <property type="evidence" value="ECO:0007669"/>
    <property type="project" value="UniProtKB-SubCell"/>
</dbReference>
<dbReference type="EMBL" id="QMQZ01000003">
    <property type="protein sequence ID" value="RLE52322.1"/>
    <property type="molecule type" value="Genomic_DNA"/>
</dbReference>
<evidence type="ECO:0000313" key="10">
    <source>
        <dbReference type="Proteomes" id="UP000269499"/>
    </source>
</evidence>
<gene>
    <name evidence="7" type="ORF">DRJ20_00265</name>
    <name evidence="8" type="ORF">DRJ26_03660</name>
</gene>
<keyword evidence="5 6" id="KW-0472">Membrane</keyword>
<dbReference type="PANTHER" id="PTHR13353:SF5">
    <property type="entry name" value="TRANSMEMBRANE PROTEIN 19"/>
    <property type="match status" value="1"/>
</dbReference>
<dbReference type="PANTHER" id="PTHR13353">
    <property type="entry name" value="TRANSMEMBRANE PROTEIN 19"/>
    <property type="match status" value="1"/>
</dbReference>
<dbReference type="Proteomes" id="UP000268446">
    <property type="component" value="Unassembled WGS sequence"/>
</dbReference>
<dbReference type="Pfam" id="PF01940">
    <property type="entry name" value="DUF92"/>
    <property type="match status" value="1"/>
</dbReference>
<evidence type="ECO:0000256" key="4">
    <source>
        <dbReference type="ARBA" id="ARBA00022989"/>
    </source>
</evidence>
<evidence type="ECO:0000313" key="9">
    <source>
        <dbReference type="Proteomes" id="UP000268446"/>
    </source>
</evidence>
<dbReference type="EMBL" id="QMRA01000077">
    <property type="protein sequence ID" value="RLE53213.1"/>
    <property type="molecule type" value="Genomic_DNA"/>
</dbReference>
<evidence type="ECO:0000256" key="6">
    <source>
        <dbReference type="SAM" id="Phobius"/>
    </source>
</evidence>
<sequence length="271" mass="28402">MYTSLADLVAAVAILTVLAIISIRLKLVDYTGTAAAFIVGFITLIFGGWNWFAVLLAFHLSAGLLTKYKYDIKRRLGVAEAKGGARAWTNVIGNGGIAAFFALAEGLFGGGAFFGGYLGAISTAAADTLATEIGLLYPGEPRLITNLKKKVPRGTSGGVSIYGELAILLASTIIGMVAIISGAEPSFSPIKILLIAVISGFVGSTIDSVLGATVQAQYWCETCKKFTEVKHHRCGSEAKLVKGFECINNHVVNFTSTAIGGIIGFTLCLLL</sequence>
<feature type="transmembrane region" description="Helical" evidence="6">
    <location>
        <begin position="35"/>
        <end position="66"/>
    </location>
</feature>
<evidence type="ECO:0000313" key="8">
    <source>
        <dbReference type="EMBL" id="RLE53213.1"/>
    </source>
</evidence>
<comment type="subcellular location">
    <subcellularLocation>
        <location evidence="1">Membrane</location>
        <topology evidence="1">Multi-pass membrane protein</topology>
    </subcellularLocation>
</comment>
<protein>
    <recommendedName>
        <fullName evidence="11">DUF92 domain-containing protein</fullName>
    </recommendedName>
</protein>